<keyword evidence="2" id="KW-0472">Membrane</keyword>
<feature type="transmembrane region" description="Helical" evidence="2">
    <location>
        <begin position="21"/>
        <end position="42"/>
    </location>
</feature>
<dbReference type="KEGG" id="pbro:HOP40_27340"/>
<feature type="transmembrane region" description="Helical" evidence="2">
    <location>
        <begin position="90"/>
        <end position="113"/>
    </location>
</feature>
<feature type="region of interest" description="Disordered" evidence="1">
    <location>
        <begin position="272"/>
        <end position="296"/>
    </location>
</feature>
<protein>
    <submittedName>
        <fullName evidence="4">CPBP family intramembrane metalloprotease</fullName>
    </submittedName>
</protein>
<dbReference type="AlphaFoldDB" id="A0A6M6JUL0"/>
<accession>A0A6M6JUL0</accession>
<name>A0A6M6JUL0_9PSEU</name>
<keyword evidence="2" id="KW-1133">Transmembrane helix</keyword>
<keyword evidence="4" id="KW-0645">Protease</keyword>
<dbReference type="GO" id="GO:0006508">
    <property type="term" value="P:proteolysis"/>
    <property type="evidence" value="ECO:0007669"/>
    <property type="project" value="UniProtKB-KW"/>
</dbReference>
<keyword evidence="4" id="KW-0482">Metalloprotease</keyword>
<feature type="transmembrane region" description="Helical" evidence="2">
    <location>
        <begin position="125"/>
        <end position="144"/>
    </location>
</feature>
<feature type="transmembrane region" description="Helical" evidence="2">
    <location>
        <begin position="190"/>
        <end position="209"/>
    </location>
</feature>
<dbReference type="InterPro" id="IPR003675">
    <property type="entry name" value="Rce1/LyrA-like_dom"/>
</dbReference>
<feature type="transmembrane region" description="Helical" evidence="2">
    <location>
        <begin position="48"/>
        <end position="70"/>
    </location>
</feature>
<dbReference type="GO" id="GO:0004175">
    <property type="term" value="F:endopeptidase activity"/>
    <property type="evidence" value="ECO:0007669"/>
    <property type="project" value="UniProtKB-ARBA"/>
</dbReference>
<keyword evidence="2" id="KW-0812">Transmembrane</keyword>
<evidence type="ECO:0000313" key="5">
    <source>
        <dbReference type="Proteomes" id="UP000505377"/>
    </source>
</evidence>
<sequence>MNRPDATHDPQHRDTRARRRPVATFVLIALAIGWPALTVPVVTGLPDVPFLLVLLFVALLGPALLVTRWADGPGAARRLLSRVLVWRFGLGRWAVVLLGMPALTLALAVASGTLGSPDGGWMVEAGWYLLNTLVIGALLANLWEETAWGGFAQTRLMARHGLAVGSLLTALPFAAIHVPMQFGSDKTWSQIWVGLLVLFATAPIYRYLLGMHLLDTRGSILAIGVQHAAWNAAGNLDAVDGEWQVVTAAVLLTVLVAAGRRVWHPESRPWGREAEKAAAATWTDGFSRRTGTTEQS</sequence>
<dbReference type="Proteomes" id="UP000505377">
    <property type="component" value="Chromosome"/>
</dbReference>
<dbReference type="EMBL" id="CP053564">
    <property type="protein sequence ID" value="QJY50953.1"/>
    <property type="molecule type" value="Genomic_DNA"/>
</dbReference>
<gene>
    <name evidence="4" type="ORF">HOP40_27340</name>
</gene>
<dbReference type="GO" id="GO:0080120">
    <property type="term" value="P:CAAX-box protein maturation"/>
    <property type="evidence" value="ECO:0007669"/>
    <property type="project" value="UniProtKB-ARBA"/>
</dbReference>
<keyword evidence="5" id="KW-1185">Reference proteome</keyword>
<feature type="transmembrane region" description="Helical" evidence="2">
    <location>
        <begin position="156"/>
        <end position="178"/>
    </location>
</feature>
<proteinExistence type="predicted"/>
<feature type="domain" description="CAAX prenyl protease 2/Lysostaphin resistance protein A-like" evidence="3">
    <location>
        <begin position="130"/>
        <end position="232"/>
    </location>
</feature>
<dbReference type="Pfam" id="PF02517">
    <property type="entry name" value="Rce1-like"/>
    <property type="match status" value="1"/>
</dbReference>
<evidence type="ECO:0000259" key="3">
    <source>
        <dbReference type="Pfam" id="PF02517"/>
    </source>
</evidence>
<evidence type="ECO:0000313" key="4">
    <source>
        <dbReference type="EMBL" id="QJY50953.1"/>
    </source>
</evidence>
<evidence type="ECO:0000256" key="2">
    <source>
        <dbReference type="SAM" id="Phobius"/>
    </source>
</evidence>
<reference evidence="4 5" key="1">
    <citation type="submission" date="2020-05" db="EMBL/GenBank/DDBJ databases">
        <authorList>
            <person name="Mo P."/>
        </authorList>
    </citation>
    <scope>NUCLEOTIDE SEQUENCE [LARGE SCALE GENOMIC DNA]</scope>
    <source>
        <strain evidence="4 5">Gen01</strain>
    </source>
</reference>
<organism evidence="4 5">
    <name type="scientific">Pseudonocardia broussonetiae</name>
    <dbReference type="NCBI Taxonomy" id="2736640"/>
    <lineage>
        <taxon>Bacteria</taxon>
        <taxon>Bacillati</taxon>
        <taxon>Actinomycetota</taxon>
        <taxon>Actinomycetes</taxon>
        <taxon>Pseudonocardiales</taxon>
        <taxon>Pseudonocardiaceae</taxon>
        <taxon>Pseudonocardia</taxon>
    </lineage>
</organism>
<keyword evidence="4" id="KW-0378">Hydrolase</keyword>
<dbReference type="GO" id="GO:0008237">
    <property type="term" value="F:metallopeptidase activity"/>
    <property type="evidence" value="ECO:0007669"/>
    <property type="project" value="UniProtKB-KW"/>
</dbReference>
<evidence type="ECO:0000256" key="1">
    <source>
        <dbReference type="SAM" id="MobiDB-lite"/>
    </source>
</evidence>